<evidence type="ECO:0000256" key="1">
    <source>
        <dbReference type="SAM" id="SignalP"/>
    </source>
</evidence>
<dbReference type="EMBL" id="JAIXMP010000007">
    <property type="protein sequence ID" value="KAI9270358.1"/>
    <property type="molecule type" value="Genomic_DNA"/>
</dbReference>
<dbReference type="Proteomes" id="UP001209540">
    <property type="component" value="Unassembled WGS sequence"/>
</dbReference>
<dbReference type="AlphaFoldDB" id="A0AAD5K587"/>
<protein>
    <submittedName>
        <fullName evidence="2">Uncharacterized protein</fullName>
    </submittedName>
</protein>
<organism evidence="2 3">
    <name type="scientific">Phascolomyces articulosus</name>
    <dbReference type="NCBI Taxonomy" id="60185"/>
    <lineage>
        <taxon>Eukaryota</taxon>
        <taxon>Fungi</taxon>
        <taxon>Fungi incertae sedis</taxon>
        <taxon>Mucoromycota</taxon>
        <taxon>Mucoromycotina</taxon>
        <taxon>Mucoromycetes</taxon>
        <taxon>Mucorales</taxon>
        <taxon>Lichtheimiaceae</taxon>
        <taxon>Phascolomyces</taxon>
    </lineage>
</organism>
<accession>A0AAD5K587</accession>
<name>A0AAD5K587_9FUNG</name>
<gene>
    <name evidence="2" type="ORF">BDA99DRAFT_595781</name>
</gene>
<evidence type="ECO:0000313" key="2">
    <source>
        <dbReference type="EMBL" id="KAI9270358.1"/>
    </source>
</evidence>
<reference evidence="2" key="2">
    <citation type="submission" date="2023-02" db="EMBL/GenBank/DDBJ databases">
        <authorList>
            <consortium name="DOE Joint Genome Institute"/>
            <person name="Mondo S.J."/>
            <person name="Chang Y."/>
            <person name="Wang Y."/>
            <person name="Ahrendt S."/>
            <person name="Andreopoulos W."/>
            <person name="Barry K."/>
            <person name="Beard J."/>
            <person name="Benny G.L."/>
            <person name="Blankenship S."/>
            <person name="Bonito G."/>
            <person name="Cuomo C."/>
            <person name="Desiro A."/>
            <person name="Gervers K.A."/>
            <person name="Hundley H."/>
            <person name="Kuo A."/>
            <person name="LaButti K."/>
            <person name="Lang B.F."/>
            <person name="Lipzen A."/>
            <person name="O'Donnell K."/>
            <person name="Pangilinan J."/>
            <person name="Reynolds N."/>
            <person name="Sandor L."/>
            <person name="Smith M.W."/>
            <person name="Tsang A."/>
            <person name="Grigoriev I.V."/>
            <person name="Stajich J.E."/>
            <person name="Spatafora J.W."/>
        </authorList>
    </citation>
    <scope>NUCLEOTIDE SEQUENCE</scope>
    <source>
        <strain evidence="2">RSA 2281</strain>
    </source>
</reference>
<feature type="signal peptide" evidence="1">
    <location>
        <begin position="1"/>
        <end position="19"/>
    </location>
</feature>
<reference evidence="2" key="1">
    <citation type="journal article" date="2022" name="IScience">
        <title>Evolution of zygomycete secretomes and the origins of terrestrial fungal ecologies.</title>
        <authorList>
            <person name="Chang Y."/>
            <person name="Wang Y."/>
            <person name="Mondo S."/>
            <person name="Ahrendt S."/>
            <person name="Andreopoulos W."/>
            <person name="Barry K."/>
            <person name="Beard J."/>
            <person name="Benny G.L."/>
            <person name="Blankenship S."/>
            <person name="Bonito G."/>
            <person name="Cuomo C."/>
            <person name="Desiro A."/>
            <person name="Gervers K.A."/>
            <person name="Hundley H."/>
            <person name="Kuo A."/>
            <person name="LaButti K."/>
            <person name="Lang B.F."/>
            <person name="Lipzen A."/>
            <person name="O'Donnell K."/>
            <person name="Pangilinan J."/>
            <person name="Reynolds N."/>
            <person name="Sandor L."/>
            <person name="Smith M.E."/>
            <person name="Tsang A."/>
            <person name="Grigoriev I.V."/>
            <person name="Stajich J.E."/>
            <person name="Spatafora J.W."/>
        </authorList>
    </citation>
    <scope>NUCLEOTIDE SEQUENCE</scope>
    <source>
        <strain evidence="2">RSA 2281</strain>
    </source>
</reference>
<proteinExistence type="predicted"/>
<keyword evidence="3" id="KW-1185">Reference proteome</keyword>
<sequence>MSIFWKNTFINISILCCNASISNLNHSVCVEELRKNENIIDAVALNCFSYYYYCELYTKKISSAAFLGPYFITIIVNNVRNLNPAVFGSIVITEKYVFDTTAIPQHHNSHYSILSFSYIFDLAPHNFNKMYYKTKITYLFIDNPKKVIIQYTDYTDLQKFVLTEMTNLPSIISLYWGSLEDISQRSLTSLI</sequence>
<feature type="chain" id="PRO_5041901563" evidence="1">
    <location>
        <begin position="20"/>
        <end position="191"/>
    </location>
</feature>
<comment type="caution">
    <text evidence="2">The sequence shown here is derived from an EMBL/GenBank/DDBJ whole genome shotgun (WGS) entry which is preliminary data.</text>
</comment>
<evidence type="ECO:0000313" key="3">
    <source>
        <dbReference type="Proteomes" id="UP001209540"/>
    </source>
</evidence>
<keyword evidence="1" id="KW-0732">Signal</keyword>